<feature type="transmembrane region" description="Helical" evidence="6">
    <location>
        <begin position="448"/>
        <end position="471"/>
    </location>
</feature>
<keyword evidence="2" id="KW-0963">Cytoplasm</keyword>
<evidence type="ECO:0000313" key="7">
    <source>
        <dbReference type="EMBL" id="GAA0548505.1"/>
    </source>
</evidence>
<dbReference type="SUPFAM" id="SSF48452">
    <property type="entry name" value="TPR-like"/>
    <property type="match status" value="1"/>
</dbReference>
<dbReference type="PANTHER" id="PTHR46630">
    <property type="entry name" value="TETRATRICOPEPTIDE REPEAT PROTEIN 29"/>
    <property type="match status" value="1"/>
</dbReference>
<protein>
    <recommendedName>
        <fullName evidence="9">Tetratricopeptide repeat protein</fullName>
    </recommendedName>
</protein>
<accession>A0ABN1DP02</accession>
<gene>
    <name evidence="7" type="ORF">GCM10009098_15140</name>
</gene>
<evidence type="ECO:0000256" key="5">
    <source>
        <dbReference type="ARBA" id="ARBA00038253"/>
    </source>
</evidence>
<comment type="similarity">
    <text evidence="5">Belongs to the Rap family.</text>
</comment>
<organism evidence="7 8">
    <name type="scientific">Rheinheimera aquimaris</name>
    <dbReference type="NCBI Taxonomy" id="412437"/>
    <lineage>
        <taxon>Bacteria</taxon>
        <taxon>Pseudomonadati</taxon>
        <taxon>Pseudomonadota</taxon>
        <taxon>Gammaproteobacteria</taxon>
        <taxon>Chromatiales</taxon>
        <taxon>Chromatiaceae</taxon>
        <taxon>Rheinheimera</taxon>
    </lineage>
</organism>
<keyword evidence="4" id="KW-0802">TPR repeat</keyword>
<evidence type="ECO:0008006" key="9">
    <source>
        <dbReference type="Google" id="ProtNLM"/>
    </source>
</evidence>
<keyword evidence="8" id="KW-1185">Reference proteome</keyword>
<name>A0ABN1DP02_9GAMM</name>
<proteinExistence type="inferred from homology"/>
<comment type="subcellular location">
    <subcellularLocation>
        <location evidence="1">Cytoplasm</location>
    </subcellularLocation>
</comment>
<dbReference type="InterPro" id="IPR011990">
    <property type="entry name" value="TPR-like_helical_dom_sf"/>
</dbReference>
<keyword evidence="6" id="KW-0812">Transmembrane</keyword>
<evidence type="ECO:0000313" key="8">
    <source>
        <dbReference type="Proteomes" id="UP001501169"/>
    </source>
</evidence>
<dbReference type="InterPro" id="IPR051476">
    <property type="entry name" value="Bac_ResReg_Asp_Phosphatase"/>
</dbReference>
<dbReference type="Proteomes" id="UP001501169">
    <property type="component" value="Unassembled WGS sequence"/>
</dbReference>
<dbReference type="PANTHER" id="PTHR46630:SF1">
    <property type="entry name" value="TETRATRICOPEPTIDE REPEAT PROTEIN 29"/>
    <property type="match status" value="1"/>
</dbReference>
<evidence type="ECO:0000256" key="3">
    <source>
        <dbReference type="ARBA" id="ARBA00022737"/>
    </source>
</evidence>
<dbReference type="Gene3D" id="1.25.40.10">
    <property type="entry name" value="Tetratricopeptide repeat domain"/>
    <property type="match status" value="1"/>
</dbReference>
<comment type="caution">
    <text evidence="7">The sequence shown here is derived from an EMBL/GenBank/DDBJ whole genome shotgun (WGS) entry which is preliminary data.</text>
</comment>
<keyword evidence="6" id="KW-0472">Membrane</keyword>
<evidence type="ECO:0000256" key="2">
    <source>
        <dbReference type="ARBA" id="ARBA00022490"/>
    </source>
</evidence>
<evidence type="ECO:0000256" key="4">
    <source>
        <dbReference type="ARBA" id="ARBA00022803"/>
    </source>
</evidence>
<sequence>MHAHNMPVIILILLLCGFTAQAEPLSSRMVEASDSAEQISNQLLSRPADSLTAEDWLVLTEAQLRLRNKDAAMDAVSHVLDVSHKPYLQAYAYLLKAQIYGILYRDTVIAITQLERAEHLLQHAEDAASLALYSDVLQNFAQAYNQLGNIPQALPYAERSLALAVRQQQPEAELKARITLGRLMLQNNAYSQAYQQLNSALVLATQLQDDDALASIHLRLGMAYRKIEYHSQALQHLLEAKQRYQHLQRQSSYTYTLIYIAETYLEDNQTAAEAAAYLDEALKLAHEQNDLLRVGIVTLGLGRLAVVQQHEELALQYFNDALQLFRQQQVQTYLQETSLALADLLLQRQQHAQSGQLLQEIAPQMPQAAAYLRYRFHDLSARLFAGQGDWVQAYQNSQQANTLRFEQLAEQSKLQLDLINQGLQQAKTEPVADIAVNTVTDQNKRQLLYIYILAALCMLLAAALLVAAAILRRNSKARSEPQQQSHWNSFCLRLQQHSAKTNISILAYGLDNSLQLKMQHGEQQLQAVLQQFQQQLSTTVFASCLYDDVLWLAVQSEAEDNTKQQTLAGQLQQLLPETLATAQLISLQLPVSDLLESPWLTKEINALREALWLSLALCGGPSTDRRQPRLMALHSRQHRACEWRSNMVRQDLLNAIRLGGIELTCNNTVLPATVADQLA</sequence>
<evidence type="ECO:0000256" key="6">
    <source>
        <dbReference type="SAM" id="Phobius"/>
    </source>
</evidence>
<evidence type="ECO:0000256" key="1">
    <source>
        <dbReference type="ARBA" id="ARBA00004496"/>
    </source>
</evidence>
<dbReference type="InterPro" id="IPR019734">
    <property type="entry name" value="TPR_rpt"/>
</dbReference>
<dbReference type="EMBL" id="BAAAEO010000002">
    <property type="protein sequence ID" value="GAA0548505.1"/>
    <property type="molecule type" value="Genomic_DNA"/>
</dbReference>
<keyword evidence="3" id="KW-0677">Repeat</keyword>
<reference evidence="7 8" key="1">
    <citation type="journal article" date="2019" name="Int. J. Syst. Evol. Microbiol.">
        <title>The Global Catalogue of Microorganisms (GCM) 10K type strain sequencing project: providing services to taxonomists for standard genome sequencing and annotation.</title>
        <authorList>
            <consortium name="The Broad Institute Genomics Platform"/>
            <consortium name="The Broad Institute Genome Sequencing Center for Infectious Disease"/>
            <person name="Wu L."/>
            <person name="Ma J."/>
        </authorList>
    </citation>
    <scope>NUCLEOTIDE SEQUENCE [LARGE SCALE GENOMIC DNA]</scope>
    <source>
        <strain evidence="7 8">JCM 14331</strain>
    </source>
</reference>
<keyword evidence="6" id="KW-1133">Transmembrane helix</keyword>
<dbReference type="SMART" id="SM00028">
    <property type="entry name" value="TPR"/>
    <property type="match status" value="5"/>
</dbReference>